<organism evidence="2 3">
    <name type="scientific">Aequorivita lipolytica</name>
    <dbReference type="NCBI Taxonomy" id="153267"/>
    <lineage>
        <taxon>Bacteria</taxon>
        <taxon>Pseudomonadati</taxon>
        <taxon>Bacteroidota</taxon>
        <taxon>Flavobacteriia</taxon>
        <taxon>Flavobacteriales</taxon>
        <taxon>Flavobacteriaceae</taxon>
        <taxon>Aequorivita</taxon>
    </lineage>
</organism>
<keyword evidence="3" id="KW-1185">Reference proteome</keyword>
<dbReference type="OrthoDB" id="793442at2"/>
<evidence type="ECO:0000256" key="1">
    <source>
        <dbReference type="SAM" id="SignalP"/>
    </source>
</evidence>
<dbReference type="EMBL" id="VORU01000004">
    <property type="protein sequence ID" value="TXD69649.1"/>
    <property type="molecule type" value="Genomic_DNA"/>
</dbReference>
<comment type="caution">
    <text evidence="2">The sequence shown here is derived from an EMBL/GenBank/DDBJ whole genome shotgun (WGS) entry which is preliminary data.</text>
</comment>
<keyword evidence="1" id="KW-0732">Signal</keyword>
<reference evidence="2 3" key="1">
    <citation type="submission" date="2019-08" db="EMBL/GenBank/DDBJ databases">
        <title>Genome of Aequorivita lipolytica Y10-2 (type strain).</title>
        <authorList>
            <person name="Bowman J.P."/>
        </authorList>
    </citation>
    <scope>NUCLEOTIDE SEQUENCE [LARGE SCALE GENOMIC DNA]</scope>
    <source>
        <strain evidence="2 3">Y10-2</strain>
    </source>
</reference>
<dbReference type="AlphaFoldDB" id="A0A5C6YQB0"/>
<dbReference type="RefSeq" id="WP_111815745.1">
    <property type="nucleotide sequence ID" value="NZ_CBCRZQ010000004.1"/>
</dbReference>
<evidence type="ECO:0000313" key="3">
    <source>
        <dbReference type="Proteomes" id="UP000321945"/>
    </source>
</evidence>
<sequence length="171" mass="19096">MKIIKTIAFILLVTTANTALIAQEFQVPKNVILNNGQDYKNYETDVVNAVTWLENTPLNQQSAKRKQVNGFLLQWITGVPDITIDLGEFQTGLTIDIPDLLVAYLGGWIKYAIENPSEKSNKLMGNLAGVKCVLKIYSENVGKGITKSRKLEKLLKLDETALLAYVQKEIQ</sequence>
<dbReference type="Proteomes" id="UP000321945">
    <property type="component" value="Unassembled WGS sequence"/>
</dbReference>
<proteinExistence type="predicted"/>
<evidence type="ECO:0000313" key="2">
    <source>
        <dbReference type="EMBL" id="TXD69649.1"/>
    </source>
</evidence>
<protein>
    <submittedName>
        <fullName evidence="2">Uncharacterized protein</fullName>
    </submittedName>
</protein>
<feature type="signal peptide" evidence="1">
    <location>
        <begin position="1"/>
        <end position="21"/>
    </location>
</feature>
<gene>
    <name evidence="2" type="ORF">ESV24_07390</name>
</gene>
<name>A0A5C6YQB0_9FLAO</name>
<feature type="chain" id="PRO_5022722799" evidence="1">
    <location>
        <begin position="22"/>
        <end position="171"/>
    </location>
</feature>
<accession>A0A5C6YQB0</accession>